<organism evidence="8 9">
    <name type="scientific">Zea mays</name>
    <name type="common">Maize</name>
    <dbReference type="NCBI Taxonomy" id="4577"/>
    <lineage>
        <taxon>Eukaryota</taxon>
        <taxon>Viridiplantae</taxon>
        <taxon>Streptophyta</taxon>
        <taxon>Embryophyta</taxon>
        <taxon>Tracheophyta</taxon>
        <taxon>Spermatophyta</taxon>
        <taxon>Magnoliopsida</taxon>
        <taxon>Liliopsida</taxon>
        <taxon>Poales</taxon>
        <taxon>Poaceae</taxon>
        <taxon>PACMAD clade</taxon>
        <taxon>Panicoideae</taxon>
        <taxon>Andropogonodae</taxon>
        <taxon>Andropogoneae</taxon>
        <taxon>Tripsacinae</taxon>
        <taxon>Zea</taxon>
    </lineage>
</organism>
<keyword evidence="5" id="KW-0539">Nucleus</keyword>
<dbReference type="Pfam" id="PF04189">
    <property type="entry name" value="Gcd10p"/>
    <property type="match status" value="2"/>
</dbReference>
<feature type="compositionally biased region" description="Low complexity" evidence="7">
    <location>
        <begin position="297"/>
        <end position="309"/>
    </location>
</feature>
<accession>A0A3L6DR90</accession>
<reference evidence="8 9" key="1">
    <citation type="journal article" date="2018" name="Nat. Genet.">
        <title>Extensive intraspecific gene order and gene structural variations between Mo17 and other maize genomes.</title>
        <authorList>
            <person name="Sun S."/>
            <person name="Zhou Y."/>
            <person name="Chen J."/>
            <person name="Shi J."/>
            <person name="Zhao H."/>
            <person name="Zhao H."/>
            <person name="Song W."/>
            <person name="Zhang M."/>
            <person name="Cui Y."/>
            <person name="Dong X."/>
            <person name="Liu H."/>
            <person name="Ma X."/>
            <person name="Jiao Y."/>
            <person name="Wang B."/>
            <person name="Wei X."/>
            <person name="Stein J.C."/>
            <person name="Glaubitz J.C."/>
            <person name="Lu F."/>
            <person name="Yu G."/>
            <person name="Liang C."/>
            <person name="Fengler K."/>
            <person name="Li B."/>
            <person name="Rafalski A."/>
            <person name="Schnable P.S."/>
            <person name="Ware D.H."/>
            <person name="Buckler E.S."/>
            <person name="Lai J."/>
        </authorList>
    </citation>
    <scope>NUCLEOTIDE SEQUENCE [LARGE SCALE GENOMIC DNA]</scope>
    <source>
        <strain evidence="9">cv. Missouri 17</strain>
        <tissue evidence="8">Seedling</tissue>
    </source>
</reference>
<evidence type="ECO:0000256" key="5">
    <source>
        <dbReference type="ARBA" id="ARBA00023242"/>
    </source>
</evidence>
<dbReference type="GO" id="GO:0031515">
    <property type="term" value="C:tRNA (m1A) methyltransferase complex"/>
    <property type="evidence" value="ECO:0007669"/>
    <property type="project" value="InterPro"/>
</dbReference>
<dbReference type="InterPro" id="IPR017423">
    <property type="entry name" value="TRM6"/>
</dbReference>
<dbReference type="GO" id="GO:0005634">
    <property type="term" value="C:nucleus"/>
    <property type="evidence" value="ECO:0007669"/>
    <property type="project" value="UniProtKB-SubCell"/>
</dbReference>
<dbReference type="Proteomes" id="UP000251960">
    <property type="component" value="Chromosome 8"/>
</dbReference>
<feature type="region of interest" description="Disordered" evidence="7">
    <location>
        <begin position="252"/>
        <end position="313"/>
    </location>
</feature>
<protein>
    <recommendedName>
        <fullName evidence="3">tRNA (adenine(58)-N(1))-methyltransferase non-catalytic subunit TRM6</fullName>
    </recommendedName>
    <alternativeName>
        <fullName evidence="6">tRNA(m1A58)-methyltransferase subunit TRM6</fullName>
    </alternativeName>
</protein>
<gene>
    <name evidence="8" type="ORF">Zm00014a_022996</name>
</gene>
<keyword evidence="4" id="KW-0819">tRNA processing</keyword>
<evidence type="ECO:0000256" key="4">
    <source>
        <dbReference type="ARBA" id="ARBA00022694"/>
    </source>
</evidence>
<sequence>MKHSSPFTFFSPTHRASANSPAVVSGSRSCIAIAIAAGKVGATGDEIVEALIANSSTFGKKIVFSQKYKLKKQKKYAPNVLIPHPSAQRYLSISLFKFPMFSTRDKGNMLTEMNDIVLFEKWMISCALENNIFYGSICETYFKKSPAHIGFVRVDTLSLLLPMVNISAYSDVLVVDMVGGLVVGAVAEHLGGTGYVCSTCLGSAPSTIDIIRMYNLSSDMVSRSVALKGRETIEPAGDEDAHASLAHQVGTAVSDDKAQLSTDQPTDMEASEPSLDEHHVQDENSSLGGKDSDGTTSNASKSPKPGKAPSPEKMKYWKEHGFSSLIVAAPGHEVECLVADLLPLLSYSAPFAIYHQYPEFLISMSIYICTQPLAKCMYSLQLSKRAIGLQLSEPCLREYQVST</sequence>
<evidence type="ECO:0000313" key="8">
    <source>
        <dbReference type="EMBL" id="PWZ11155.1"/>
    </source>
</evidence>
<evidence type="ECO:0000256" key="6">
    <source>
        <dbReference type="ARBA" id="ARBA00032319"/>
    </source>
</evidence>
<evidence type="ECO:0000256" key="2">
    <source>
        <dbReference type="ARBA" id="ARBA00008320"/>
    </source>
</evidence>
<evidence type="ECO:0000256" key="1">
    <source>
        <dbReference type="ARBA" id="ARBA00004123"/>
    </source>
</evidence>
<evidence type="ECO:0000256" key="7">
    <source>
        <dbReference type="SAM" id="MobiDB-lite"/>
    </source>
</evidence>
<dbReference type="PANTHER" id="PTHR12945:SF0">
    <property type="entry name" value="TRNA (ADENINE(58)-N(1))-METHYLTRANSFERASE NON-CATALYTIC SUBUNIT TRM6"/>
    <property type="match status" value="1"/>
</dbReference>
<comment type="similarity">
    <text evidence="2">Belongs to the TRM6/GCD10 family.</text>
</comment>
<comment type="subcellular location">
    <subcellularLocation>
        <location evidence="1">Nucleus</location>
    </subcellularLocation>
</comment>
<evidence type="ECO:0000256" key="3">
    <source>
        <dbReference type="ARBA" id="ARBA00021704"/>
    </source>
</evidence>
<comment type="caution">
    <text evidence="8">The sequence shown here is derived from an EMBL/GenBank/DDBJ whole genome shotgun (WGS) entry which is preliminary data.</text>
</comment>
<evidence type="ECO:0000313" key="9">
    <source>
        <dbReference type="Proteomes" id="UP000251960"/>
    </source>
</evidence>
<dbReference type="EMBL" id="NCVQ01000009">
    <property type="protein sequence ID" value="PWZ11155.1"/>
    <property type="molecule type" value="Genomic_DNA"/>
</dbReference>
<dbReference type="GO" id="GO:0030488">
    <property type="term" value="P:tRNA methylation"/>
    <property type="evidence" value="ECO:0007669"/>
    <property type="project" value="InterPro"/>
</dbReference>
<dbReference type="ExpressionAtlas" id="A0A3L6DR90">
    <property type="expression patterns" value="baseline and differential"/>
</dbReference>
<name>A0A3L6DR90_MAIZE</name>
<dbReference type="AlphaFoldDB" id="A0A3L6DR90"/>
<proteinExistence type="inferred from homology"/>
<dbReference type="PANTHER" id="PTHR12945">
    <property type="entry name" value="TRANSLATION INITIATION FACTOR EIF3-RELATED"/>
    <property type="match status" value="1"/>
</dbReference>